<dbReference type="NCBIfam" id="TIGR00090">
    <property type="entry name" value="rsfS_iojap_ybeB"/>
    <property type="match status" value="1"/>
</dbReference>
<dbReference type="InterPro" id="IPR004394">
    <property type="entry name" value="Iojap/RsfS/C7orf30"/>
</dbReference>
<reference evidence="3 4" key="1">
    <citation type="submission" date="2021-03" db="EMBL/GenBank/DDBJ databases">
        <title>Geobacter metallireducens gen. nov. sp. nov., a microorganism capable of coupling the complete oxidation of organic compounds to the reduction of iron and other metals.</title>
        <authorList>
            <person name="Li Y."/>
        </authorList>
    </citation>
    <scope>NUCLEOTIDE SEQUENCE [LARGE SCALE GENOMIC DNA]</scope>
    <source>
        <strain evidence="3 4">Jerry-YX</strain>
    </source>
</reference>
<dbReference type="SUPFAM" id="SSF81301">
    <property type="entry name" value="Nucleotidyltransferase"/>
    <property type="match status" value="1"/>
</dbReference>
<comment type="function">
    <text evidence="2">Functions as a ribosomal silencing factor. Interacts with ribosomal protein uL14 (rplN), blocking formation of intersubunit bridge B8. Prevents association of the 30S and 50S ribosomal subunits and the formation of functional ribosomes, thus repressing translation.</text>
</comment>
<evidence type="ECO:0000313" key="3">
    <source>
        <dbReference type="EMBL" id="QSV46432.1"/>
    </source>
</evidence>
<keyword evidence="2" id="KW-0678">Repressor</keyword>
<sequence>MTDKPTLTPRERALECARLALDKKALDVKIMEIGRLSSIADYLVLASGRSDKQAQAIADSVKKGLKKYGKALDVEGLKEGNWIVVDYGDVLVHVFQEEIRRYYDLDGLWAAADRVEIPTAYLWEGTEGTPE</sequence>
<dbReference type="RefSeq" id="WP_207164213.1">
    <property type="nucleotide sequence ID" value="NZ_CP071382.1"/>
</dbReference>
<evidence type="ECO:0000256" key="1">
    <source>
        <dbReference type="ARBA" id="ARBA00010574"/>
    </source>
</evidence>
<dbReference type="Pfam" id="PF02410">
    <property type="entry name" value="RsfS"/>
    <property type="match status" value="1"/>
</dbReference>
<proteinExistence type="inferred from homology"/>
<dbReference type="HAMAP" id="MF_01477">
    <property type="entry name" value="Iojap_RsfS"/>
    <property type="match status" value="1"/>
</dbReference>
<protein>
    <recommendedName>
        <fullName evidence="2">Ribosomal silencing factor RsfS</fullName>
    </recommendedName>
</protein>
<dbReference type="PANTHER" id="PTHR21043:SF0">
    <property type="entry name" value="MITOCHONDRIAL ASSEMBLY OF RIBOSOMAL LARGE SUBUNIT PROTEIN 1"/>
    <property type="match status" value="1"/>
</dbReference>
<keyword evidence="4" id="KW-1185">Reference proteome</keyword>
<keyword evidence="2" id="KW-0810">Translation regulation</keyword>
<dbReference type="PANTHER" id="PTHR21043">
    <property type="entry name" value="IOJAP SUPERFAMILY ORTHOLOG"/>
    <property type="match status" value="1"/>
</dbReference>
<accession>A0ABX7Q4Q9</accession>
<comment type="subunit">
    <text evidence="2">Interacts with ribosomal protein uL14 (rplN).</text>
</comment>
<evidence type="ECO:0000256" key="2">
    <source>
        <dbReference type="HAMAP-Rule" id="MF_01477"/>
    </source>
</evidence>
<comment type="subcellular location">
    <subcellularLocation>
        <location evidence="2">Cytoplasm</location>
    </subcellularLocation>
</comment>
<dbReference type="EMBL" id="CP071382">
    <property type="protein sequence ID" value="QSV46432.1"/>
    <property type="molecule type" value="Genomic_DNA"/>
</dbReference>
<organism evidence="3 4">
    <name type="scientific">Geobacter benzoatilyticus</name>
    <dbReference type="NCBI Taxonomy" id="2815309"/>
    <lineage>
        <taxon>Bacteria</taxon>
        <taxon>Pseudomonadati</taxon>
        <taxon>Thermodesulfobacteriota</taxon>
        <taxon>Desulfuromonadia</taxon>
        <taxon>Geobacterales</taxon>
        <taxon>Geobacteraceae</taxon>
        <taxon>Geobacter</taxon>
    </lineage>
</organism>
<keyword evidence="2" id="KW-0963">Cytoplasm</keyword>
<dbReference type="Proteomes" id="UP000663651">
    <property type="component" value="Chromosome"/>
</dbReference>
<dbReference type="InterPro" id="IPR043519">
    <property type="entry name" value="NT_sf"/>
</dbReference>
<dbReference type="Gene3D" id="3.30.460.10">
    <property type="entry name" value="Beta Polymerase, domain 2"/>
    <property type="match status" value="1"/>
</dbReference>
<name>A0ABX7Q4Q9_9BACT</name>
<evidence type="ECO:0000313" key="4">
    <source>
        <dbReference type="Proteomes" id="UP000663651"/>
    </source>
</evidence>
<comment type="similarity">
    <text evidence="1 2">Belongs to the Iojap/RsfS family.</text>
</comment>
<gene>
    <name evidence="2 3" type="primary">rsfS</name>
    <name evidence="3" type="ORF">JZM60_03900</name>
</gene>